<dbReference type="Pfam" id="PF15469">
    <property type="entry name" value="Sec5"/>
    <property type="match status" value="1"/>
</dbReference>
<evidence type="ECO:0000256" key="1">
    <source>
        <dbReference type="ARBA" id="ARBA00010578"/>
    </source>
</evidence>
<protein>
    <recommendedName>
        <fullName evidence="4">Exocyst complex component SEC5</fullName>
    </recommendedName>
</protein>
<feature type="domain" description="Exocyst complex component EXOC2/Sec5 N-terminal" evidence="5">
    <location>
        <begin position="164"/>
        <end position="247"/>
    </location>
</feature>
<evidence type="ECO:0000313" key="6">
    <source>
        <dbReference type="EMBL" id="KAK3188318.1"/>
    </source>
</evidence>
<dbReference type="InterPro" id="IPR029175">
    <property type="entry name" value="EXOC2/Sec5"/>
</dbReference>
<comment type="caution">
    <text evidence="6">The sequence shown here is derived from an EMBL/GenBank/DDBJ whole genome shotgun (WGS) entry which is preliminary data.</text>
</comment>
<dbReference type="GO" id="GO:0000145">
    <property type="term" value="C:exocyst"/>
    <property type="evidence" value="ECO:0007669"/>
    <property type="project" value="UniProtKB-UniRule"/>
</dbReference>
<proteinExistence type="inferred from homology"/>
<dbReference type="PANTHER" id="PTHR13043">
    <property type="entry name" value="EXOCYST COMPLEX COMPONENT SEC5"/>
    <property type="match status" value="1"/>
</dbReference>
<comment type="function">
    <text evidence="4">Component of the exocyst complex involved in the docking of exocytic vesicles with fusion sites on the plasma membrane.</text>
</comment>
<organism evidence="6 7">
    <name type="scientific">Dipteronia sinensis</name>
    <dbReference type="NCBI Taxonomy" id="43782"/>
    <lineage>
        <taxon>Eukaryota</taxon>
        <taxon>Viridiplantae</taxon>
        <taxon>Streptophyta</taxon>
        <taxon>Embryophyta</taxon>
        <taxon>Tracheophyta</taxon>
        <taxon>Spermatophyta</taxon>
        <taxon>Magnoliopsida</taxon>
        <taxon>eudicotyledons</taxon>
        <taxon>Gunneridae</taxon>
        <taxon>Pentapetalae</taxon>
        <taxon>rosids</taxon>
        <taxon>malvids</taxon>
        <taxon>Sapindales</taxon>
        <taxon>Sapindaceae</taxon>
        <taxon>Hippocastanoideae</taxon>
        <taxon>Acereae</taxon>
        <taxon>Dipteronia</taxon>
    </lineage>
</organism>
<gene>
    <name evidence="6" type="ORF">Dsin_027879</name>
</gene>
<keyword evidence="3 4" id="KW-0268">Exocytosis</keyword>
<dbReference type="PANTHER" id="PTHR13043:SF1">
    <property type="entry name" value="EXOCYST COMPLEX COMPONENT 2"/>
    <property type="match status" value="1"/>
</dbReference>
<dbReference type="GO" id="GO:0006893">
    <property type="term" value="P:Golgi to plasma membrane transport"/>
    <property type="evidence" value="ECO:0007669"/>
    <property type="project" value="UniProtKB-UniRule"/>
</dbReference>
<keyword evidence="2 4" id="KW-0813">Transport</keyword>
<keyword evidence="7" id="KW-1185">Reference proteome</keyword>
<evidence type="ECO:0000259" key="5">
    <source>
        <dbReference type="Pfam" id="PF15469"/>
    </source>
</evidence>
<dbReference type="GO" id="GO:0006887">
    <property type="term" value="P:exocytosis"/>
    <property type="evidence" value="ECO:0007669"/>
    <property type="project" value="UniProtKB-KW"/>
</dbReference>
<dbReference type="InterPro" id="IPR039481">
    <property type="entry name" value="EXOC2/Sec5_N_dom"/>
</dbReference>
<dbReference type="Proteomes" id="UP001281410">
    <property type="component" value="Unassembled WGS sequence"/>
</dbReference>
<accession>A0AAE0DTQ2</accession>
<comment type="subunit">
    <text evidence="4">Component of the exocyst complex.</text>
</comment>
<evidence type="ECO:0000256" key="4">
    <source>
        <dbReference type="RuleBase" id="RU365069"/>
    </source>
</evidence>
<comment type="similarity">
    <text evidence="1 4">Belongs to the SEC5 family.</text>
</comment>
<evidence type="ECO:0000256" key="3">
    <source>
        <dbReference type="ARBA" id="ARBA00022483"/>
    </source>
</evidence>
<sequence length="315" mass="35333">MPVYYSNKTKLCLSPLILHLRFSPDSLSLQIVSQSRFGFWCSISGPERCLDMRCNSIIEFQNLKGGFVSIQLLKVGYPWIVKSDGPQQGKGDVKDAMKSMEKGRAATASSTKKLMNFSENFEAKLFLSRVHQDTSEAELFLSRVHQDTSEADLKSGALDIESKLKQIEDNPKGSETSHLFNRMQGVNSRASCAFKPLFERQAQTEKIRSVQGMLQRFRTLFNLPSTICGSSSKGEHDLAVREYKKAIAKATIGHLCSLQKQQSFWAEIGTEEIVNEIRKVHAVERTPFMILFSLCARRNSAAKVPWKSLKGGDPS</sequence>
<dbReference type="AlphaFoldDB" id="A0AAE0DTQ2"/>
<dbReference type="EMBL" id="JANJYJ010000009">
    <property type="protein sequence ID" value="KAK3188318.1"/>
    <property type="molecule type" value="Genomic_DNA"/>
</dbReference>
<name>A0AAE0DTQ2_9ROSI</name>
<evidence type="ECO:0000313" key="7">
    <source>
        <dbReference type="Proteomes" id="UP001281410"/>
    </source>
</evidence>
<evidence type="ECO:0000256" key="2">
    <source>
        <dbReference type="ARBA" id="ARBA00022448"/>
    </source>
</evidence>
<dbReference type="GO" id="GO:0015031">
    <property type="term" value="P:protein transport"/>
    <property type="evidence" value="ECO:0007669"/>
    <property type="project" value="UniProtKB-KW"/>
</dbReference>
<keyword evidence="4" id="KW-0653">Protein transport</keyword>
<reference evidence="6" key="1">
    <citation type="journal article" date="2023" name="Plant J.">
        <title>Genome sequences and population genomics provide insights into the demographic history, inbreeding, and mutation load of two 'living fossil' tree species of Dipteronia.</title>
        <authorList>
            <person name="Feng Y."/>
            <person name="Comes H.P."/>
            <person name="Chen J."/>
            <person name="Zhu S."/>
            <person name="Lu R."/>
            <person name="Zhang X."/>
            <person name="Li P."/>
            <person name="Qiu J."/>
            <person name="Olsen K.M."/>
            <person name="Qiu Y."/>
        </authorList>
    </citation>
    <scope>NUCLEOTIDE SEQUENCE</scope>
    <source>
        <strain evidence="6">NBL</strain>
    </source>
</reference>